<reference evidence="2" key="1">
    <citation type="submission" date="2015-07" db="EMBL/GenBank/DDBJ databases">
        <title>Transcriptome Assembly of Anthurium amnicola.</title>
        <authorList>
            <person name="Suzuki J."/>
        </authorList>
    </citation>
    <scope>NUCLEOTIDE SEQUENCE</scope>
</reference>
<feature type="region of interest" description="Disordered" evidence="1">
    <location>
        <begin position="1"/>
        <end position="24"/>
    </location>
</feature>
<dbReference type="GO" id="GO:0016740">
    <property type="term" value="F:transferase activity"/>
    <property type="evidence" value="ECO:0007669"/>
    <property type="project" value="UniProtKB-KW"/>
</dbReference>
<dbReference type="AlphaFoldDB" id="A0A1D1YMR2"/>
<feature type="compositionally biased region" description="Basic and acidic residues" evidence="1">
    <location>
        <begin position="72"/>
        <end position="82"/>
    </location>
</feature>
<feature type="region of interest" description="Disordered" evidence="1">
    <location>
        <begin position="57"/>
        <end position="86"/>
    </location>
</feature>
<keyword evidence="2" id="KW-0808">Transferase</keyword>
<gene>
    <name evidence="2" type="primary">dapD_2</name>
    <name evidence="2" type="ORF">g.25816</name>
</gene>
<evidence type="ECO:0000256" key="1">
    <source>
        <dbReference type="SAM" id="MobiDB-lite"/>
    </source>
</evidence>
<evidence type="ECO:0000313" key="2">
    <source>
        <dbReference type="EMBL" id="JAT55931.1"/>
    </source>
</evidence>
<protein>
    <submittedName>
        <fullName evidence="2">2,3,4,5-tetrahydropyridine-2,6-dicarboxylate N-succinyltransferase</fullName>
    </submittedName>
</protein>
<dbReference type="EMBL" id="GDJX01012005">
    <property type="protein sequence ID" value="JAT55931.1"/>
    <property type="molecule type" value="Transcribed_RNA"/>
</dbReference>
<proteinExistence type="predicted"/>
<name>A0A1D1YMR2_9ARAE</name>
<feature type="non-terminal residue" evidence="2">
    <location>
        <position position="112"/>
    </location>
</feature>
<sequence length="112" mass="12088">MDGRVGLPELGEDGNPPPAPPHDGLHLLRHRLQRPSGGVLAGPLQGPHLPHLVQVPQIHGGGDGGRGAQLARDGRSGEDAGGLRRITTAPLPFPAWLRRPLIWFRAEQRRRP</sequence>
<accession>A0A1D1YMR2</accession>
<organism evidence="2">
    <name type="scientific">Anthurium amnicola</name>
    <dbReference type="NCBI Taxonomy" id="1678845"/>
    <lineage>
        <taxon>Eukaryota</taxon>
        <taxon>Viridiplantae</taxon>
        <taxon>Streptophyta</taxon>
        <taxon>Embryophyta</taxon>
        <taxon>Tracheophyta</taxon>
        <taxon>Spermatophyta</taxon>
        <taxon>Magnoliopsida</taxon>
        <taxon>Liliopsida</taxon>
        <taxon>Araceae</taxon>
        <taxon>Pothoideae</taxon>
        <taxon>Potheae</taxon>
        <taxon>Anthurium</taxon>
    </lineage>
</organism>